<evidence type="ECO:0000313" key="2">
    <source>
        <dbReference type="Proteomes" id="UP001283361"/>
    </source>
</evidence>
<comment type="caution">
    <text evidence="1">The sequence shown here is derived from an EMBL/GenBank/DDBJ whole genome shotgun (WGS) entry which is preliminary data.</text>
</comment>
<keyword evidence="2" id="KW-1185">Reference proteome</keyword>
<dbReference type="AlphaFoldDB" id="A0AAE1AFL5"/>
<evidence type="ECO:0000313" key="1">
    <source>
        <dbReference type="EMBL" id="KAK3786693.1"/>
    </source>
</evidence>
<sequence>MARLKTIWRDRIIALGTKVKLRRALVISINAVCMRGMETECRPTKEALSSRNQTAQKTPWHLIQGPCHQEWSPQKGHSS</sequence>
<protein>
    <submittedName>
        <fullName evidence="1">Uncharacterized protein</fullName>
    </submittedName>
</protein>
<gene>
    <name evidence="1" type="ORF">RRG08_032852</name>
</gene>
<reference evidence="1" key="1">
    <citation type="journal article" date="2023" name="G3 (Bethesda)">
        <title>A reference genome for the long-term kleptoplast-retaining sea slug Elysia crispata morphotype clarki.</title>
        <authorList>
            <person name="Eastman K.E."/>
            <person name="Pendleton A.L."/>
            <person name="Shaikh M.A."/>
            <person name="Suttiyut T."/>
            <person name="Ogas R."/>
            <person name="Tomko P."/>
            <person name="Gavelis G."/>
            <person name="Widhalm J.R."/>
            <person name="Wisecaver J.H."/>
        </authorList>
    </citation>
    <scope>NUCLEOTIDE SEQUENCE</scope>
    <source>
        <strain evidence="1">ECLA1</strain>
    </source>
</reference>
<accession>A0AAE1AFL5</accession>
<organism evidence="1 2">
    <name type="scientific">Elysia crispata</name>
    <name type="common">lettuce slug</name>
    <dbReference type="NCBI Taxonomy" id="231223"/>
    <lineage>
        <taxon>Eukaryota</taxon>
        <taxon>Metazoa</taxon>
        <taxon>Spiralia</taxon>
        <taxon>Lophotrochozoa</taxon>
        <taxon>Mollusca</taxon>
        <taxon>Gastropoda</taxon>
        <taxon>Heterobranchia</taxon>
        <taxon>Euthyneura</taxon>
        <taxon>Panpulmonata</taxon>
        <taxon>Sacoglossa</taxon>
        <taxon>Placobranchoidea</taxon>
        <taxon>Plakobranchidae</taxon>
        <taxon>Elysia</taxon>
    </lineage>
</organism>
<dbReference type="Proteomes" id="UP001283361">
    <property type="component" value="Unassembled WGS sequence"/>
</dbReference>
<name>A0AAE1AFL5_9GAST</name>
<proteinExistence type="predicted"/>
<dbReference type="EMBL" id="JAWDGP010001949">
    <property type="protein sequence ID" value="KAK3786693.1"/>
    <property type="molecule type" value="Genomic_DNA"/>
</dbReference>